<feature type="compositionally biased region" description="Low complexity" evidence="2">
    <location>
        <begin position="188"/>
        <end position="197"/>
    </location>
</feature>
<evidence type="ECO:0000259" key="3">
    <source>
        <dbReference type="PROSITE" id="PS50157"/>
    </source>
</evidence>
<keyword evidence="1" id="KW-0479">Metal-binding</keyword>
<feature type="compositionally biased region" description="Polar residues" evidence="2">
    <location>
        <begin position="306"/>
        <end position="328"/>
    </location>
</feature>
<evidence type="ECO:0000256" key="2">
    <source>
        <dbReference type="SAM" id="MobiDB-lite"/>
    </source>
</evidence>
<reference evidence="4" key="1">
    <citation type="journal article" date="2023" name="PhytoFront">
        <title>Draft Genome Resources of Seven Strains of Tilletia horrida, Causal Agent of Kernel Smut of Rice.</title>
        <authorList>
            <person name="Khanal S."/>
            <person name="Antony Babu S."/>
            <person name="Zhou X.G."/>
        </authorList>
    </citation>
    <scope>NUCLEOTIDE SEQUENCE</scope>
    <source>
        <strain evidence="4">TX6</strain>
    </source>
</reference>
<feature type="compositionally biased region" description="Polar residues" evidence="2">
    <location>
        <begin position="619"/>
        <end position="630"/>
    </location>
</feature>
<feature type="compositionally biased region" description="Low complexity" evidence="2">
    <location>
        <begin position="929"/>
        <end position="945"/>
    </location>
</feature>
<feature type="region of interest" description="Disordered" evidence="2">
    <location>
        <begin position="646"/>
        <end position="671"/>
    </location>
</feature>
<feature type="compositionally biased region" description="Low complexity" evidence="2">
    <location>
        <begin position="543"/>
        <end position="556"/>
    </location>
</feature>
<feature type="region of interest" description="Disordered" evidence="2">
    <location>
        <begin position="365"/>
        <end position="428"/>
    </location>
</feature>
<feature type="region of interest" description="Disordered" evidence="2">
    <location>
        <begin position="188"/>
        <end position="273"/>
    </location>
</feature>
<dbReference type="Gene3D" id="3.30.160.60">
    <property type="entry name" value="Classic Zinc Finger"/>
    <property type="match status" value="1"/>
</dbReference>
<evidence type="ECO:0000313" key="4">
    <source>
        <dbReference type="EMBL" id="KAK0555516.1"/>
    </source>
</evidence>
<gene>
    <name evidence="4" type="ORF">OC846_001676</name>
</gene>
<protein>
    <recommendedName>
        <fullName evidence="3">C2H2-type domain-containing protein</fullName>
    </recommendedName>
</protein>
<feature type="compositionally biased region" description="Low complexity" evidence="2">
    <location>
        <begin position="262"/>
        <end position="273"/>
    </location>
</feature>
<dbReference type="GO" id="GO:0008270">
    <property type="term" value="F:zinc ion binding"/>
    <property type="evidence" value="ECO:0007669"/>
    <property type="project" value="UniProtKB-KW"/>
</dbReference>
<dbReference type="PROSITE" id="PS50157">
    <property type="entry name" value="ZINC_FINGER_C2H2_2"/>
    <property type="match status" value="2"/>
</dbReference>
<feature type="region of interest" description="Disordered" evidence="2">
    <location>
        <begin position="688"/>
        <end position="751"/>
    </location>
</feature>
<feature type="region of interest" description="Disordered" evidence="2">
    <location>
        <begin position="501"/>
        <end position="630"/>
    </location>
</feature>
<feature type="region of interest" description="Disordered" evidence="2">
    <location>
        <begin position="292"/>
        <end position="328"/>
    </location>
</feature>
<feature type="compositionally biased region" description="Low complexity" evidence="2">
    <location>
        <begin position="506"/>
        <end position="531"/>
    </location>
</feature>
<keyword evidence="1" id="KW-0863">Zinc-finger</keyword>
<feature type="compositionally biased region" description="Low complexity" evidence="2">
    <location>
        <begin position="365"/>
        <end position="385"/>
    </location>
</feature>
<feature type="compositionally biased region" description="Polar residues" evidence="2">
    <location>
        <begin position="736"/>
        <end position="751"/>
    </location>
</feature>
<accession>A0AAN6GYG4</accession>
<feature type="domain" description="C2H2-type" evidence="3">
    <location>
        <begin position="1070"/>
        <end position="1099"/>
    </location>
</feature>
<feature type="compositionally biased region" description="Acidic residues" evidence="2">
    <location>
        <begin position="871"/>
        <end position="913"/>
    </location>
</feature>
<feature type="compositionally biased region" description="Polar residues" evidence="2">
    <location>
        <begin position="601"/>
        <end position="610"/>
    </location>
</feature>
<evidence type="ECO:0000256" key="1">
    <source>
        <dbReference type="PROSITE-ProRule" id="PRU00042"/>
    </source>
</evidence>
<keyword evidence="5" id="KW-1185">Reference proteome</keyword>
<feature type="compositionally biased region" description="Low complexity" evidence="2">
    <location>
        <begin position="218"/>
        <end position="233"/>
    </location>
</feature>
<dbReference type="AlphaFoldDB" id="A0AAN6GYG4"/>
<keyword evidence="1" id="KW-0862">Zinc</keyword>
<feature type="compositionally biased region" description="Polar residues" evidence="2">
    <location>
        <begin position="855"/>
        <end position="869"/>
    </location>
</feature>
<feature type="region of interest" description="Disordered" evidence="2">
    <location>
        <begin position="802"/>
        <end position="976"/>
    </location>
</feature>
<feature type="compositionally biased region" description="Basic and acidic residues" evidence="2">
    <location>
        <begin position="574"/>
        <end position="587"/>
    </location>
</feature>
<dbReference type="EMBL" id="JAPDMZ010000026">
    <property type="protein sequence ID" value="KAK0555516.1"/>
    <property type="molecule type" value="Genomic_DNA"/>
</dbReference>
<sequence length="1099" mass="111283">MDFVLFGDPNSKQTAASTFPVPAAPAGGGVAVAPSTMAFANPGPTLDLSAAVIPPAMVKQSSSGQQHQQAGPISLNTAAGIAGTQPLAFGGGFGSYRQPADPLSASTPSPQQLASLVASQHAAAAAAVAAAANLSRSSSQQSNNGAAGTAFPALMGAAATATPAVQAALAQQANRLVAEQTSPFMGAGAPLPLGSGADDMPLFPSSDSASHHGHQRQSSLNSNCSSNGESNGLDIFNASPVNPPSGSFGPPIQNLSLGGGSSSSSGAMARSSTSMSIDPISSLLDGPLFPQAALPSTATTPSAVSMQPTNSTASHLSTDSSKSSVGTATPTANLASFLPFGSASAPLKKGSNAAHSLFSMAQQQQDQSALASASPSSAAWPLGAPKPISKDEETDLLSTPKAKDQSMSTTGGAASGGASWPDLCGPNNKPATTEQAWYNLIDKSVDPATAVELGSLGAGALGPTSGAPDMGTPSAALPLSLGGGGAGGGFFTPSVNTNSMPSFLRSGSSTLGGLTTTSNHDNSNSSSNTNSRPPFLRGPSRTNASAGNSASSGLSLFDASESSTPSADDDDEGESAKPMEGVEERKPVNLHLDTRLGGSGSMTPTTNGITVKSELGANDSKSASSKRPTQLSMLANSTLFNTAEAHDAPRFADIDQTGPSDSDEERELEESIRARRRQQHLMRQQGLLLDPLVHRPSMNASSSNLDIPGPGGASGAGGSGRRRSGKGSGMDDESANSDATPSTASGNRNNYLGTYLSLSRSNSSSASEEDSLLSPPIRDSAEAVNHFGSGPTAVAAAATSAAVASHLHTQPNSHHHHRNVGGSHFRSQGGARAGGGAGKGKTDPRGVHHPAPRNTAGTAKNGANKTAAGTEQDENEGNDDDGDDDGVDDEEEGDDYDEEGEGEEDDEDDDDFEFGAGKPRTGRAGGGRTSRNSRAAAAGAKLSSPSLPPAQKRRKRQSPKADDSAASFKAATMGGSHTTSNGLTVCDYVSPLVLGVGGDESATAPSPAALKAARCGTVFHRPYDLSRHRETIHAREEARLVKNGQLKVEDCVVLGKEIPAEKVMAGASEWKCEGKNGCGSVFSRKDALLRHQRIRQHGK</sequence>
<feature type="compositionally biased region" description="Gly residues" evidence="2">
    <location>
        <begin position="709"/>
        <end position="719"/>
    </location>
</feature>
<feature type="compositionally biased region" description="Low complexity" evidence="2">
    <location>
        <begin position="408"/>
        <end position="419"/>
    </location>
</feature>
<feature type="compositionally biased region" description="Low complexity" evidence="2">
    <location>
        <begin position="292"/>
        <end position="305"/>
    </location>
</feature>
<name>A0AAN6GYG4_9BASI</name>
<organism evidence="4 5">
    <name type="scientific">Tilletia horrida</name>
    <dbReference type="NCBI Taxonomy" id="155126"/>
    <lineage>
        <taxon>Eukaryota</taxon>
        <taxon>Fungi</taxon>
        <taxon>Dikarya</taxon>
        <taxon>Basidiomycota</taxon>
        <taxon>Ustilaginomycotina</taxon>
        <taxon>Exobasidiomycetes</taxon>
        <taxon>Tilletiales</taxon>
        <taxon>Tilletiaceae</taxon>
        <taxon>Tilletia</taxon>
    </lineage>
</organism>
<dbReference type="Proteomes" id="UP001176517">
    <property type="component" value="Unassembled WGS sequence"/>
</dbReference>
<dbReference type="InterPro" id="IPR013087">
    <property type="entry name" value="Znf_C2H2_type"/>
</dbReference>
<feature type="domain" description="C2H2-type" evidence="3">
    <location>
        <begin position="1010"/>
        <end position="1038"/>
    </location>
</feature>
<evidence type="ECO:0000313" key="5">
    <source>
        <dbReference type="Proteomes" id="UP001176517"/>
    </source>
</evidence>
<dbReference type="Pfam" id="PF00096">
    <property type="entry name" value="zf-C2H2"/>
    <property type="match status" value="1"/>
</dbReference>
<proteinExistence type="predicted"/>
<comment type="caution">
    <text evidence="4">The sequence shown here is derived from an EMBL/GenBank/DDBJ whole genome shotgun (WGS) entry which is preliminary data.</text>
</comment>